<proteinExistence type="inferred from homology"/>
<dbReference type="Gene3D" id="3.30.420.40">
    <property type="match status" value="4"/>
</dbReference>
<reference evidence="11 13" key="1">
    <citation type="journal article" date="2011" name="Science">
        <title>Comparative functional genomics of the fission yeasts.</title>
        <authorList>
            <person name="Rhind N."/>
            <person name="Chen Z."/>
            <person name="Yassour M."/>
            <person name="Thompson D.A."/>
            <person name="Haas B.J."/>
            <person name="Habib N."/>
            <person name="Wapinski I."/>
            <person name="Roy S."/>
            <person name="Lin M.F."/>
            <person name="Heiman D.I."/>
            <person name="Young S.K."/>
            <person name="Furuya K."/>
            <person name="Guo Y."/>
            <person name="Pidoux A."/>
            <person name="Chen H.M."/>
            <person name="Robbertse B."/>
            <person name="Goldberg J.M."/>
            <person name="Aoki K."/>
            <person name="Bayne E.H."/>
            <person name="Berlin A.M."/>
            <person name="Desjardins C.A."/>
            <person name="Dobbs E."/>
            <person name="Dukaj L."/>
            <person name="Fan L."/>
            <person name="FitzGerald M.G."/>
            <person name="French C."/>
            <person name="Gujja S."/>
            <person name="Hansen K."/>
            <person name="Keifenheim D."/>
            <person name="Levin J.Z."/>
            <person name="Mosher R.A."/>
            <person name="Mueller C.A."/>
            <person name="Pfiffner J."/>
            <person name="Priest M."/>
            <person name="Russ C."/>
            <person name="Smialowska A."/>
            <person name="Swoboda P."/>
            <person name="Sykes S.M."/>
            <person name="Vaughn M."/>
            <person name="Vengrova S."/>
            <person name="Yoder R."/>
            <person name="Zeng Q."/>
            <person name="Allshire R."/>
            <person name="Baulcombe D."/>
            <person name="Birren B.W."/>
            <person name="Brown W."/>
            <person name="Ekwall K."/>
            <person name="Kellis M."/>
            <person name="Leatherwood J."/>
            <person name="Levin H."/>
            <person name="Margalit H."/>
            <person name="Martienssen R."/>
            <person name="Nieduszynski C.A."/>
            <person name="Spatafora J.W."/>
            <person name="Friedman N."/>
            <person name="Dalgaard J.Z."/>
            <person name="Baumann P."/>
            <person name="Niki H."/>
            <person name="Regev A."/>
            <person name="Nusbaum C."/>
        </authorList>
    </citation>
    <scope>NUCLEOTIDE SEQUENCE [LARGE SCALE GENOMIC DNA]</scope>
    <source>
        <strain evidence="13">yFS275 / FY16936</strain>
    </source>
</reference>
<evidence type="ECO:0000256" key="7">
    <source>
        <dbReference type="ARBA" id="ARBA00023242"/>
    </source>
</evidence>
<dbReference type="FunFam" id="3.30.420.40:FF:000048">
    <property type="entry name" value="ARP5 actin-related protein 5 homolog"/>
    <property type="match status" value="1"/>
</dbReference>
<keyword evidence="6" id="KW-0804">Transcription</keyword>
<evidence type="ECO:0000256" key="4">
    <source>
        <dbReference type="ARBA" id="ARBA00023015"/>
    </source>
</evidence>
<dbReference type="HOGENOM" id="CLU_008246_1_0_1"/>
<feature type="coiled-coil region" evidence="9">
    <location>
        <begin position="408"/>
        <end position="442"/>
    </location>
</feature>
<evidence type="ECO:0000256" key="8">
    <source>
        <dbReference type="RuleBase" id="RU000487"/>
    </source>
</evidence>
<evidence type="ECO:0000256" key="9">
    <source>
        <dbReference type="SAM" id="Coils"/>
    </source>
</evidence>
<name>B6K570_SCHJY</name>
<feature type="region of interest" description="Disordered" evidence="10">
    <location>
        <begin position="284"/>
        <end position="306"/>
    </location>
</feature>
<dbReference type="FunFam" id="3.30.420.40:FF:000122">
    <property type="entry name" value="ARP5 actin-related protein 5 homolog"/>
    <property type="match status" value="1"/>
</dbReference>
<sequence>MSVFPVRELTFPGPLEIQKPPASNLPLVIDNGSCQLRAGWGGEQEPRLVFDNLVSRYRDRKLSRTSTLVGYDTLIEPGARSIAKSPFENGLINNWDVFEMVMDYTLLKLGVKSLDHPVCMTEPLLNPRYNRLTMTELMFELYNAPSVSYGIDSMFSAYHNLGDNASGIVLDFGNSASSVIPFINGHGVLSKAKRISWGGSQAASYLLNLFQLKYPSFPLKMVPSQAQLLFHDHCRVSPEFISEIKVALNRDYLDKNDIIVQFPYQEALAHERSEQELARIAERKRESGRRLQAQAAEKRREKQAERERELESALELQKESLTLPQRAYQKALEKAGFADDSELASHIRTLQTRIRKSQHSQTHEDTDAASETTEVDSINENSFPLLSIPDDQLSENELRQKRHQRLMKANYDARIRAKAEKAKELAAEQQRLEEDRRLREEEFPIWVTQKREQYSKLLYKLSENKRLRKELNDRKSHASQMRMKNLANLVSERPTHKRRRRTNQEDNFGANDEDWSAYRDVMTADQLDSEIERLMEEIYALEKQLLEYDTEFTDEQTYDVVHDPKKTLIYAYTHGNTDYDSSNVAQNYQLHLNVERIRVPEIVFRPSIAGLDQAGVIEIIRTMLQDTELNVDNKLMSNILLTGGMSLLPGFVERIKNELKAILPTGTALNVKRAQDPSLDAWKGASSWSVTEKFKQSCITREEFTEKGMDYIKEHALGNPV</sequence>
<dbReference type="SMART" id="SM00268">
    <property type="entry name" value="ACTIN"/>
    <property type="match status" value="1"/>
</dbReference>
<comment type="similarity">
    <text evidence="2 8">Belongs to the actin family.</text>
</comment>
<feature type="compositionally biased region" description="Basic and acidic residues" evidence="10">
    <location>
        <begin position="296"/>
        <end position="306"/>
    </location>
</feature>
<dbReference type="SUPFAM" id="SSF53067">
    <property type="entry name" value="Actin-like ATPase domain"/>
    <property type="match status" value="2"/>
</dbReference>
<keyword evidence="13" id="KW-1185">Reference proteome</keyword>
<dbReference type="GeneID" id="7050478"/>
<evidence type="ECO:0000256" key="6">
    <source>
        <dbReference type="ARBA" id="ARBA00023163"/>
    </source>
</evidence>
<dbReference type="GO" id="GO:0006338">
    <property type="term" value="P:chromatin remodeling"/>
    <property type="evidence" value="ECO:0007669"/>
    <property type="project" value="EnsemblFungi"/>
</dbReference>
<gene>
    <name evidence="12" type="primary">arp5</name>
    <name evidence="11" type="ORF">SJAG_03839</name>
</gene>
<feature type="coiled-coil region" evidence="9">
    <location>
        <begin position="524"/>
        <end position="551"/>
    </location>
</feature>
<dbReference type="GO" id="GO:0031011">
    <property type="term" value="C:Ino80 complex"/>
    <property type="evidence" value="ECO:0000318"/>
    <property type="project" value="GO_Central"/>
</dbReference>
<evidence type="ECO:0000256" key="3">
    <source>
        <dbReference type="ARBA" id="ARBA00022763"/>
    </source>
</evidence>
<dbReference type="GO" id="GO:0030234">
    <property type="term" value="F:enzyme regulator activity"/>
    <property type="evidence" value="ECO:0007669"/>
    <property type="project" value="EnsemblFungi"/>
</dbReference>
<dbReference type="STRING" id="402676.B6K570"/>
<dbReference type="JaponicusDB" id="SJAG_03839">
    <property type="gene designation" value="arp5"/>
</dbReference>
<comment type="subcellular location">
    <subcellularLocation>
        <location evidence="1">Nucleus</location>
    </subcellularLocation>
</comment>
<dbReference type="OrthoDB" id="7340501at2759"/>
<keyword evidence="4" id="KW-0805">Transcription regulation</keyword>
<dbReference type="OMA" id="YPFTEHV"/>
<dbReference type="EMBL" id="KE651167">
    <property type="protein sequence ID" value="EEB08674.1"/>
    <property type="molecule type" value="Genomic_DNA"/>
</dbReference>
<dbReference type="Gene3D" id="3.90.640.10">
    <property type="entry name" value="Actin, Chain A, domain 4"/>
    <property type="match status" value="2"/>
</dbReference>
<evidence type="ECO:0000313" key="13">
    <source>
        <dbReference type="Proteomes" id="UP000001744"/>
    </source>
</evidence>
<dbReference type="VEuPathDB" id="FungiDB:SJAG_03839"/>
<dbReference type="InterPro" id="IPR004000">
    <property type="entry name" value="Actin"/>
</dbReference>
<evidence type="ECO:0000313" key="11">
    <source>
        <dbReference type="EMBL" id="EEB08674.1"/>
    </source>
</evidence>
<dbReference type="GO" id="GO:0006355">
    <property type="term" value="P:regulation of DNA-templated transcription"/>
    <property type="evidence" value="ECO:0000318"/>
    <property type="project" value="GO_Central"/>
</dbReference>
<dbReference type="RefSeq" id="XP_002174967.1">
    <property type="nucleotide sequence ID" value="XM_002174931.2"/>
</dbReference>
<evidence type="ECO:0000256" key="2">
    <source>
        <dbReference type="ARBA" id="ARBA00006752"/>
    </source>
</evidence>
<keyword evidence="3" id="KW-0227">DNA damage</keyword>
<evidence type="ECO:0000256" key="5">
    <source>
        <dbReference type="ARBA" id="ARBA00023054"/>
    </source>
</evidence>
<dbReference type="Pfam" id="PF00022">
    <property type="entry name" value="Actin"/>
    <property type="match status" value="2"/>
</dbReference>
<feature type="region of interest" description="Disordered" evidence="10">
    <location>
        <begin position="352"/>
        <end position="376"/>
    </location>
</feature>
<evidence type="ECO:0000313" key="12">
    <source>
        <dbReference type="JaponicusDB" id="SJAG_03839"/>
    </source>
</evidence>
<dbReference type="GO" id="GO:0005737">
    <property type="term" value="C:cytoplasm"/>
    <property type="evidence" value="ECO:0000318"/>
    <property type="project" value="GO_Central"/>
</dbReference>
<protein>
    <submittedName>
        <fullName evidence="11">Actin-like protein Arp5</fullName>
    </submittedName>
</protein>
<dbReference type="Proteomes" id="UP000001744">
    <property type="component" value="Unassembled WGS sequence"/>
</dbReference>
<dbReference type="PANTHER" id="PTHR11937">
    <property type="entry name" value="ACTIN"/>
    <property type="match status" value="1"/>
</dbReference>
<organism evidence="11 13">
    <name type="scientific">Schizosaccharomyces japonicus (strain yFS275 / FY16936)</name>
    <name type="common">Fission yeast</name>
    <dbReference type="NCBI Taxonomy" id="402676"/>
    <lineage>
        <taxon>Eukaryota</taxon>
        <taxon>Fungi</taxon>
        <taxon>Dikarya</taxon>
        <taxon>Ascomycota</taxon>
        <taxon>Taphrinomycotina</taxon>
        <taxon>Schizosaccharomycetes</taxon>
        <taxon>Schizosaccharomycetales</taxon>
        <taxon>Schizosaccharomycetaceae</taxon>
        <taxon>Schizosaccharomyces</taxon>
    </lineage>
</organism>
<keyword evidence="5 9" id="KW-0175">Coiled coil</keyword>
<dbReference type="GO" id="GO:0010604">
    <property type="term" value="P:positive regulation of macromolecule metabolic process"/>
    <property type="evidence" value="ECO:0007669"/>
    <property type="project" value="UniProtKB-ARBA"/>
</dbReference>
<keyword evidence="7" id="KW-0539">Nucleus</keyword>
<dbReference type="AlphaFoldDB" id="B6K570"/>
<evidence type="ECO:0000256" key="1">
    <source>
        <dbReference type="ARBA" id="ARBA00004123"/>
    </source>
</evidence>
<accession>B6K570</accession>
<dbReference type="CDD" id="cd10211">
    <property type="entry name" value="ASKHA_NBD_Arp5"/>
    <property type="match status" value="1"/>
</dbReference>
<dbReference type="FunFam" id="3.30.420.40:FF:000058">
    <property type="entry name" value="Putative actin-related protein 5"/>
    <property type="match status" value="1"/>
</dbReference>
<dbReference type="GO" id="GO:0006974">
    <property type="term" value="P:DNA damage response"/>
    <property type="evidence" value="ECO:0007669"/>
    <property type="project" value="UniProtKB-KW"/>
</dbReference>
<dbReference type="eggNOG" id="KOG0681">
    <property type="taxonomic scope" value="Eukaryota"/>
</dbReference>
<dbReference type="PRINTS" id="PR00190">
    <property type="entry name" value="ACTIN"/>
</dbReference>
<dbReference type="InterPro" id="IPR043129">
    <property type="entry name" value="ATPase_NBD"/>
</dbReference>
<evidence type="ECO:0000256" key="10">
    <source>
        <dbReference type="SAM" id="MobiDB-lite"/>
    </source>
</evidence>